<gene>
    <name evidence="1" type="ORF">METZ01_LOCUS372273</name>
</gene>
<protein>
    <submittedName>
        <fullName evidence="1">Uncharacterized protein</fullName>
    </submittedName>
</protein>
<sequence length="24" mass="2860">MNVNNVMYGVIDEVSNKCKYFFMN</sequence>
<reference evidence="1" key="1">
    <citation type="submission" date="2018-05" db="EMBL/GenBank/DDBJ databases">
        <authorList>
            <person name="Lanie J.A."/>
            <person name="Ng W.-L."/>
            <person name="Kazmierczak K.M."/>
            <person name="Andrzejewski T.M."/>
            <person name="Davidsen T.M."/>
            <person name="Wayne K.J."/>
            <person name="Tettelin H."/>
            <person name="Glass J.I."/>
            <person name="Rusch D."/>
            <person name="Podicherti R."/>
            <person name="Tsui H.-C.T."/>
            <person name="Winkler M.E."/>
        </authorList>
    </citation>
    <scope>NUCLEOTIDE SEQUENCE</scope>
</reference>
<name>A0A382TBC0_9ZZZZ</name>
<accession>A0A382TBC0</accession>
<evidence type="ECO:0000313" key="1">
    <source>
        <dbReference type="EMBL" id="SVD19419.1"/>
    </source>
</evidence>
<dbReference type="EMBL" id="UINC01135337">
    <property type="protein sequence ID" value="SVD19419.1"/>
    <property type="molecule type" value="Genomic_DNA"/>
</dbReference>
<dbReference type="AlphaFoldDB" id="A0A382TBC0"/>
<organism evidence="1">
    <name type="scientific">marine metagenome</name>
    <dbReference type="NCBI Taxonomy" id="408172"/>
    <lineage>
        <taxon>unclassified sequences</taxon>
        <taxon>metagenomes</taxon>
        <taxon>ecological metagenomes</taxon>
    </lineage>
</organism>
<proteinExistence type="predicted"/>